<dbReference type="Gene3D" id="3.90.1150.10">
    <property type="entry name" value="Aspartate Aminotransferase, domain 1"/>
    <property type="match status" value="1"/>
</dbReference>
<keyword evidence="4" id="KW-0032">Aminotransferase</keyword>
<dbReference type="EMBL" id="VBOS01000455">
    <property type="protein sequence ID" value="TMQ49215.1"/>
    <property type="molecule type" value="Genomic_DNA"/>
</dbReference>
<dbReference type="PANTHER" id="PTHR11986:SF113">
    <property type="entry name" value="SUCCINYLORNITHINE TRANSAMINASE"/>
    <property type="match status" value="1"/>
</dbReference>
<evidence type="ECO:0000256" key="1">
    <source>
        <dbReference type="ARBA" id="ARBA00001933"/>
    </source>
</evidence>
<dbReference type="Proteomes" id="UP000317716">
    <property type="component" value="Unassembled WGS sequence"/>
</dbReference>
<dbReference type="GO" id="GO:0008483">
    <property type="term" value="F:transaminase activity"/>
    <property type="evidence" value="ECO:0007669"/>
    <property type="project" value="UniProtKB-KW"/>
</dbReference>
<dbReference type="Gene3D" id="3.40.640.10">
    <property type="entry name" value="Type I PLP-dependent aspartate aminotransferase-like (Major domain)"/>
    <property type="match status" value="1"/>
</dbReference>
<evidence type="ECO:0000313" key="5">
    <source>
        <dbReference type="Proteomes" id="UP000317716"/>
    </source>
</evidence>
<evidence type="ECO:0000256" key="3">
    <source>
        <dbReference type="SAM" id="MobiDB-lite"/>
    </source>
</evidence>
<dbReference type="Pfam" id="PF00202">
    <property type="entry name" value="Aminotran_3"/>
    <property type="match status" value="1"/>
</dbReference>
<sequence length="285" mass="29995">MQQRHRGRRDRAQVRTGARGVAGARRPRCRRLPRRLPRPHRFRAVRHLDALLPRAVRAAGAGCALRGLQRCCGSRSCARPGRGSGGGGAGAGRGRRCPRAPRVPRGAARALHGAPRRADLRRGAVVLSKALGGGLPLAAVLMTKEFAAGLKPGMHGCTFGGGPVAATAGAFVLSRVNKAGFLARVRSRGRTLEVALEALVQRHPSLADARGLGLLRAVEVATDAPYDPPALVAAARKHGLLVLRGGERAVRLLPPLTVTDAEIAEAVEKLERAVTELEARKGGTI</sequence>
<proteinExistence type="predicted"/>
<feature type="compositionally biased region" description="Low complexity" evidence="3">
    <location>
        <begin position="14"/>
        <end position="24"/>
    </location>
</feature>
<evidence type="ECO:0000256" key="2">
    <source>
        <dbReference type="ARBA" id="ARBA00022898"/>
    </source>
</evidence>
<dbReference type="PANTHER" id="PTHR11986">
    <property type="entry name" value="AMINOTRANSFERASE CLASS III"/>
    <property type="match status" value="1"/>
</dbReference>
<reference evidence="4 5" key="1">
    <citation type="journal article" date="2019" name="Nat. Microbiol.">
        <title>Mediterranean grassland soil C-N compound turnover is dependent on rainfall and depth, and is mediated by genomically divergent microorganisms.</title>
        <authorList>
            <person name="Diamond S."/>
            <person name="Andeer P.F."/>
            <person name="Li Z."/>
            <person name="Crits-Christoph A."/>
            <person name="Burstein D."/>
            <person name="Anantharaman K."/>
            <person name="Lane K.R."/>
            <person name="Thomas B.C."/>
            <person name="Pan C."/>
            <person name="Northen T.R."/>
            <person name="Banfield J.F."/>
        </authorList>
    </citation>
    <scope>NUCLEOTIDE SEQUENCE [LARGE SCALE GENOMIC DNA]</scope>
    <source>
        <strain evidence="4">WS_2</strain>
    </source>
</reference>
<keyword evidence="2" id="KW-0663">Pyridoxal phosphate</keyword>
<comment type="cofactor">
    <cofactor evidence="1">
        <name>pyridoxal 5'-phosphate</name>
        <dbReference type="ChEBI" id="CHEBI:597326"/>
    </cofactor>
</comment>
<dbReference type="SUPFAM" id="SSF53383">
    <property type="entry name" value="PLP-dependent transferases"/>
    <property type="match status" value="1"/>
</dbReference>
<feature type="compositionally biased region" description="Gly residues" evidence="3">
    <location>
        <begin position="82"/>
        <end position="92"/>
    </location>
</feature>
<feature type="region of interest" description="Disordered" evidence="3">
    <location>
        <begin position="77"/>
        <end position="115"/>
    </location>
</feature>
<dbReference type="InterPro" id="IPR050103">
    <property type="entry name" value="Class-III_PLP-dep_AT"/>
</dbReference>
<protein>
    <submittedName>
        <fullName evidence="4">Aminotransferase class III-fold pyridoxal phosphate-dependent enzyme</fullName>
    </submittedName>
</protein>
<accession>A0A538SCW1</accession>
<dbReference type="AlphaFoldDB" id="A0A538SCW1"/>
<organism evidence="4 5">
    <name type="scientific">Eiseniibacteriota bacterium</name>
    <dbReference type="NCBI Taxonomy" id="2212470"/>
    <lineage>
        <taxon>Bacteria</taxon>
        <taxon>Candidatus Eiseniibacteriota</taxon>
    </lineage>
</organism>
<feature type="region of interest" description="Disordered" evidence="3">
    <location>
        <begin position="1"/>
        <end position="28"/>
    </location>
</feature>
<dbReference type="InterPro" id="IPR015424">
    <property type="entry name" value="PyrdxlP-dep_Trfase"/>
</dbReference>
<name>A0A538SCW1_UNCEI</name>
<dbReference type="GO" id="GO:0030170">
    <property type="term" value="F:pyridoxal phosphate binding"/>
    <property type="evidence" value="ECO:0007669"/>
    <property type="project" value="InterPro"/>
</dbReference>
<dbReference type="InterPro" id="IPR005814">
    <property type="entry name" value="Aminotrans_3"/>
</dbReference>
<comment type="caution">
    <text evidence="4">The sequence shown here is derived from an EMBL/GenBank/DDBJ whole genome shotgun (WGS) entry which is preliminary data.</text>
</comment>
<dbReference type="GO" id="GO:0042802">
    <property type="term" value="F:identical protein binding"/>
    <property type="evidence" value="ECO:0007669"/>
    <property type="project" value="TreeGrafter"/>
</dbReference>
<dbReference type="InterPro" id="IPR015421">
    <property type="entry name" value="PyrdxlP-dep_Trfase_major"/>
</dbReference>
<evidence type="ECO:0000313" key="4">
    <source>
        <dbReference type="EMBL" id="TMQ49215.1"/>
    </source>
</evidence>
<keyword evidence="4" id="KW-0808">Transferase</keyword>
<gene>
    <name evidence="4" type="ORF">E6K72_12475</name>
</gene>
<dbReference type="InterPro" id="IPR015422">
    <property type="entry name" value="PyrdxlP-dep_Trfase_small"/>
</dbReference>